<keyword evidence="2" id="KW-1185">Reference proteome</keyword>
<reference evidence="2" key="1">
    <citation type="submission" date="2014-09" db="EMBL/GenBank/DDBJ databases">
        <authorList>
            <person name="Sharma Rahul"/>
            <person name="Thines Marco"/>
        </authorList>
    </citation>
    <scope>NUCLEOTIDE SEQUENCE [LARGE SCALE GENOMIC DNA]</scope>
</reference>
<sequence length="224" mass="26120">MTGLVGHEFYLFGDTSVPKEVIDQLHMIKYVFETERYDGLMDEVAIYSILDVVADKTELLRHYSLLAWLGTKSLKDQKAAISTLFNNLKQSVSTKFILPNILENGKKERDISYVLALAVEREWWLSISTSEMYHVLGISSDFKTDEDFVKELGPLLWGKFDHIGKEDFVKLMLTKMRERSRDEIMWTNIIYKMRSDKSVIMPCDELLNELLRTYDTNAVFIVQR</sequence>
<proteinExistence type="predicted"/>
<dbReference type="RefSeq" id="XP_024584840.1">
    <property type="nucleotide sequence ID" value="XM_024719552.1"/>
</dbReference>
<evidence type="ECO:0000313" key="2">
    <source>
        <dbReference type="Proteomes" id="UP000054928"/>
    </source>
</evidence>
<protein>
    <submittedName>
        <fullName evidence="1">Uncharacterized protein</fullName>
    </submittedName>
</protein>
<dbReference type="GeneID" id="36401346"/>
<name>A0A0P1B2H7_PLAHL</name>
<dbReference type="EMBL" id="CCYD01002939">
    <property type="protein sequence ID" value="CEG48471.1"/>
    <property type="molecule type" value="Genomic_DNA"/>
</dbReference>
<organism evidence="1 2">
    <name type="scientific">Plasmopara halstedii</name>
    <name type="common">Downy mildew of sunflower</name>
    <dbReference type="NCBI Taxonomy" id="4781"/>
    <lineage>
        <taxon>Eukaryota</taxon>
        <taxon>Sar</taxon>
        <taxon>Stramenopiles</taxon>
        <taxon>Oomycota</taxon>
        <taxon>Peronosporomycetes</taxon>
        <taxon>Peronosporales</taxon>
        <taxon>Peronosporaceae</taxon>
        <taxon>Plasmopara</taxon>
    </lineage>
</organism>
<accession>A0A0P1B2H7</accession>
<dbReference type="Proteomes" id="UP000054928">
    <property type="component" value="Unassembled WGS sequence"/>
</dbReference>
<dbReference type="AlphaFoldDB" id="A0A0P1B2H7"/>
<evidence type="ECO:0000313" key="1">
    <source>
        <dbReference type="EMBL" id="CEG48471.1"/>
    </source>
</evidence>